<dbReference type="GO" id="GO:0005576">
    <property type="term" value="C:extracellular region"/>
    <property type="evidence" value="ECO:0007669"/>
    <property type="project" value="UniProtKB-SubCell"/>
</dbReference>
<sequence length="159" mass="18247">MNWKLVGTLVPTLTIKLIGSSLFFVYFSQIFSEVPKITSPGKTSCPLRWTLYEGKCYYFTTLRKTWDESQKECVSLNSHLAVISSKAELAFLNNKTQNADYFIGLRQRNGEWKWIDNTKFDPGIFNVQDKTNDCAAIGLNSRVSKSCSEFNRFICEEKV</sequence>
<dbReference type="InterPro" id="IPR016186">
    <property type="entry name" value="C-type_lectin-like/link_sf"/>
</dbReference>
<keyword evidence="5" id="KW-0472">Membrane</keyword>
<evidence type="ECO:0000256" key="5">
    <source>
        <dbReference type="SAM" id="Phobius"/>
    </source>
</evidence>
<dbReference type="KEGG" id="pgut:117661763"/>
<evidence type="ECO:0000313" key="7">
    <source>
        <dbReference type="Proteomes" id="UP001652622"/>
    </source>
</evidence>
<evidence type="ECO:0000259" key="6">
    <source>
        <dbReference type="PROSITE" id="PS50041"/>
    </source>
</evidence>
<dbReference type="PANTHER" id="PTHR47536">
    <property type="entry name" value="C-TYPE LECTIN DOMAIN FAMILY 5 MEMBER A"/>
    <property type="match status" value="1"/>
</dbReference>
<evidence type="ECO:0000256" key="2">
    <source>
        <dbReference type="ARBA" id="ARBA00004613"/>
    </source>
</evidence>
<keyword evidence="5" id="KW-0812">Transmembrane</keyword>
<dbReference type="PROSITE" id="PS50041">
    <property type="entry name" value="C_TYPE_LECTIN_2"/>
    <property type="match status" value="1"/>
</dbReference>
<dbReference type="GO" id="GO:0030246">
    <property type="term" value="F:carbohydrate binding"/>
    <property type="evidence" value="ECO:0007669"/>
    <property type="project" value="UniProtKB-KW"/>
</dbReference>
<dbReference type="RefSeq" id="XP_060546331.1">
    <property type="nucleotide sequence ID" value="XM_060690348.1"/>
</dbReference>
<dbReference type="AlphaFoldDB" id="A0A6P9BES1"/>
<proteinExistence type="predicted"/>
<keyword evidence="7" id="KW-1185">Reference proteome</keyword>
<dbReference type="SMART" id="SM00034">
    <property type="entry name" value="CLECT"/>
    <property type="match status" value="1"/>
</dbReference>
<keyword evidence="3" id="KW-0964">Secreted</keyword>
<dbReference type="Gene3D" id="3.10.100.10">
    <property type="entry name" value="Mannose-Binding Protein A, subunit A"/>
    <property type="match status" value="1"/>
</dbReference>
<accession>A0A6P9BES1</accession>
<reference evidence="8" key="1">
    <citation type="submission" date="2025-04" db="UniProtKB">
        <authorList>
            <consortium name="RefSeq"/>
        </authorList>
    </citation>
    <scope>IDENTIFICATION</scope>
    <source>
        <tissue evidence="8 9">Blood</tissue>
    </source>
</reference>
<dbReference type="InterPro" id="IPR033992">
    <property type="entry name" value="NKR-like_CTLD"/>
</dbReference>
<name>A0A6P9BES1_PANGU</name>
<dbReference type="InterPro" id="IPR052869">
    <property type="entry name" value="CLEC5A"/>
</dbReference>
<dbReference type="OMA" id="WHWIDNS"/>
<keyword evidence="4" id="KW-0430">Lectin</keyword>
<dbReference type="CDD" id="cd03593">
    <property type="entry name" value="CLECT_NK_receptors_like"/>
    <property type="match status" value="1"/>
</dbReference>
<dbReference type="GO" id="GO:0016020">
    <property type="term" value="C:membrane"/>
    <property type="evidence" value="ECO:0007669"/>
    <property type="project" value="UniProtKB-SubCell"/>
</dbReference>
<evidence type="ECO:0000256" key="1">
    <source>
        <dbReference type="ARBA" id="ARBA00004167"/>
    </source>
</evidence>
<dbReference type="InterPro" id="IPR001304">
    <property type="entry name" value="C-type_lectin-like"/>
</dbReference>
<dbReference type="Proteomes" id="UP001652622">
    <property type="component" value="Unplaced"/>
</dbReference>
<dbReference type="Pfam" id="PF00059">
    <property type="entry name" value="Lectin_C"/>
    <property type="match status" value="1"/>
</dbReference>
<dbReference type="RefSeq" id="XP_034266781.1">
    <property type="nucleotide sequence ID" value="XM_034410890.1"/>
</dbReference>
<dbReference type="PANTHER" id="PTHR47536:SF1">
    <property type="entry name" value="C-TYPE LECTIN DOMAIN FAMILY 5 MEMBER A"/>
    <property type="match status" value="1"/>
</dbReference>
<organism evidence="7 8">
    <name type="scientific">Pantherophis guttatus</name>
    <name type="common">Corn snake</name>
    <name type="synonym">Elaphe guttata</name>
    <dbReference type="NCBI Taxonomy" id="94885"/>
    <lineage>
        <taxon>Eukaryota</taxon>
        <taxon>Metazoa</taxon>
        <taxon>Chordata</taxon>
        <taxon>Craniata</taxon>
        <taxon>Vertebrata</taxon>
        <taxon>Euteleostomi</taxon>
        <taxon>Lepidosauria</taxon>
        <taxon>Squamata</taxon>
        <taxon>Bifurcata</taxon>
        <taxon>Unidentata</taxon>
        <taxon>Episquamata</taxon>
        <taxon>Toxicofera</taxon>
        <taxon>Serpentes</taxon>
        <taxon>Colubroidea</taxon>
        <taxon>Colubridae</taxon>
        <taxon>Colubrinae</taxon>
        <taxon>Pantherophis</taxon>
    </lineage>
</organism>
<evidence type="ECO:0000313" key="9">
    <source>
        <dbReference type="RefSeq" id="XP_060546331.1"/>
    </source>
</evidence>
<dbReference type="SUPFAM" id="SSF56436">
    <property type="entry name" value="C-type lectin-like"/>
    <property type="match status" value="1"/>
</dbReference>
<dbReference type="GeneID" id="117661763"/>
<evidence type="ECO:0000313" key="8">
    <source>
        <dbReference type="RefSeq" id="XP_034266781.1"/>
    </source>
</evidence>
<gene>
    <name evidence="8 9" type="primary">LOC117661763</name>
</gene>
<comment type="subcellular location">
    <subcellularLocation>
        <location evidence="1">Membrane</location>
        <topology evidence="1">Single-pass membrane protein</topology>
    </subcellularLocation>
    <subcellularLocation>
        <location evidence="2">Secreted</location>
    </subcellularLocation>
</comment>
<protein>
    <submittedName>
        <fullName evidence="8 9">C-type lectin domain family 5 member A-like</fullName>
    </submittedName>
</protein>
<dbReference type="InterPro" id="IPR016187">
    <property type="entry name" value="CTDL_fold"/>
</dbReference>
<feature type="transmembrane region" description="Helical" evidence="5">
    <location>
        <begin position="6"/>
        <end position="27"/>
    </location>
</feature>
<dbReference type="InParanoid" id="A0A6P9BES1"/>
<keyword evidence="5" id="KW-1133">Transmembrane helix</keyword>
<feature type="domain" description="C-type lectin" evidence="6">
    <location>
        <begin position="52"/>
        <end position="156"/>
    </location>
</feature>
<evidence type="ECO:0000256" key="3">
    <source>
        <dbReference type="ARBA" id="ARBA00022525"/>
    </source>
</evidence>
<evidence type="ECO:0000256" key="4">
    <source>
        <dbReference type="ARBA" id="ARBA00022734"/>
    </source>
</evidence>